<comment type="caution">
    <text evidence="16">The sequence shown here is derived from an EMBL/GenBank/DDBJ whole genome shotgun (WGS) entry which is preliminary data.</text>
</comment>
<feature type="domain" description="Integrase catalytic" evidence="15">
    <location>
        <begin position="1"/>
        <end position="124"/>
    </location>
</feature>
<keyword evidence="2" id="KW-0548">Nucleotidyltransferase</keyword>
<comment type="catalytic activity">
    <reaction evidence="14">
        <text>DNA(n) + a 2'-deoxyribonucleoside 5'-triphosphate = DNA(n+1) + diphosphate</text>
        <dbReference type="Rhea" id="RHEA:22508"/>
        <dbReference type="Rhea" id="RHEA-COMP:17339"/>
        <dbReference type="Rhea" id="RHEA-COMP:17340"/>
        <dbReference type="ChEBI" id="CHEBI:33019"/>
        <dbReference type="ChEBI" id="CHEBI:61560"/>
        <dbReference type="ChEBI" id="CHEBI:173112"/>
        <dbReference type="EC" id="2.7.7.7"/>
    </reaction>
</comment>
<evidence type="ECO:0000256" key="11">
    <source>
        <dbReference type="ARBA" id="ARBA00022932"/>
    </source>
</evidence>
<organism evidence="16 17">
    <name type="scientific">Austropuccinia psidii MF-1</name>
    <dbReference type="NCBI Taxonomy" id="1389203"/>
    <lineage>
        <taxon>Eukaryota</taxon>
        <taxon>Fungi</taxon>
        <taxon>Dikarya</taxon>
        <taxon>Basidiomycota</taxon>
        <taxon>Pucciniomycotina</taxon>
        <taxon>Pucciniomycetes</taxon>
        <taxon>Pucciniales</taxon>
        <taxon>Sphaerophragmiaceae</taxon>
        <taxon>Austropuccinia</taxon>
    </lineage>
</organism>
<dbReference type="InterPro" id="IPR012337">
    <property type="entry name" value="RNaseH-like_sf"/>
</dbReference>
<dbReference type="GO" id="GO:0015074">
    <property type="term" value="P:DNA integration"/>
    <property type="evidence" value="ECO:0007669"/>
    <property type="project" value="UniProtKB-KW"/>
</dbReference>
<evidence type="ECO:0000313" key="16">
    <source>
        <dbReference type="EMBL" id="MBW0563959.1"/>
    </source>
</evidence>
<dbReference type="GO" id="GO:0006310">
    <property type="term" value="P:DNA recombination"/>
    <property type="evidence" value="ECO:0007669"/>
    <property type="project" value="UniProtKB-KW"/>
</dbReference>
<dbReference type="Proteomes" id="UP000765509">
    <property type="component" value="Unassembled WGS sequence"/>
</dbReference>
<dbReference type="PANTHER" id="PTHR42648">
    <property type="entry name" value="TRANSPOSASE, PUTATIVE-RELATED"/>
    <property type="match status" value="1"/>
</dbReference>
<keyword evidence="4" id="KW-0479">Metal-binding</keyword>
<keyword evidence="11" id="KW-0239">DNA-directed DNA polymerase</keyword>
<dbReference type="PROSITE" id="PS50994">
    <property type="entry name" value="INTEGRASE"/>
    <property type="match status" value="1"/>
</dbReference>
<evidence type="ECO:0000256" key="14">
    <source>
        <dbReference type="ARBA" id="ARBA00049244"/>
    </source>
</evidence>
<dbReference type="GO" id="GO:0003964">
    <property type="term" value="F:RNA-directed DNA polymerase activity"/>
    <property type="evidence" value="ECO:0007669"/>
    <property type="project" value="UniProtKB-KW"/>
</dbReference>
<sequence length="183" mass="20874">MSEKSQAEDFIKSFIMEIKNKLNTMPAYLNTDRGGEFSSFLFLSYLKDHSISLERGPPESPQTNGVAERFNQTLLSKVQFLLIQSKIPSSYWDKAALHASLMLNFLPHKHLNMKSPMAVLEDKKCLIEPIIRYDRLIPFGIKATTKILNLSSKVEPRIEIIGALTFEKYSDVLRLLNLDIGKI</sequence>
<evidence type="ECO:0000256" key="8">
    <source>
        <dbReference type="ARBA" id="ARBA00022884"/>
    </source>
</evidence>
<dbReference type="GO" id="GO:0004519">
    <property type="term" value="F:endonuclease activity"/>
    <property type="evidence" value="ECO:0007669"/>
    <property type="project" value="UniProtKB-KW"/>
</dbReference>
<evidence type="ECO:0000256" key="3">
    <source>
        <dbReference type="ARBA" id="ARBA00022722"/>
    </source>
</evidence>
<keyword evidence="1" id="KW-0815">Transposition</keyword>
<keyword evidence="10" id="KW-0695">RNA-directed DNA polymerase</keyword>
<dbReference type="OrthoDB" id="7691805at2759"/>
<dbReference type="InterPro" id="IPR036397">
    <property type="entry name" value="RNaseH_sf"/>
</dbReference>
<keyword evidence="11" id="KW-0808">Transferase</keyword>
<evidence type="ECO:0000256" key="9">
    <source>
        <dbReference type="ARBA" id="ARBA00022908"/>
    </source>
</evidence>
<evidence type="ECO:0000256" key="10">
    <source>
        <dbReference type="ARBA" id="ARBA00022918"/>
    </source>
</evidence>
<keyword evidence="6" id="KW-0378">Hydrolase</keyword>
<dbReference type="GO" id="GO:0032196">
    <property type="term" value="P:transposition"/>
    <property type="evidence" value="ECO:0007669"/>
    <property type="project" value="UniProtKB-KW"/>
</dbReference>
<dbReference type="InterPro" id="IPR039537">
    <property type="entry name" value="Retrotran_Ty1/copia-like"/>
</dbReference>
<evidence type="ECO:0000256" key="13">
    <source>
        <dbReference type="ARBA" id="ARBA00048173"/>
    </source>
</evidence>
<keyword evidence="3" id="KW-0540">Nuclease</keyword>
<dbReference type="GO" id="GO:0016787">
    <property type="term" value="F:hydrolase activity"/>
    <property type="evidence" value="ECO:0007669"/>
    <property type="project" value="UniProtKB-KW"/>
</dbReference>
<dbReference type="InterPro" id="IPR001584">
    <property type="entry name" value="Integrase_cat-core"/>
</dbReference>
<accession>A0A9Q3PJG0</accession>
<evidence type="ECO:0000256" key="7">
    <source>
        <dbReference type="ARBA" id="ARBA00022842"/>
    </source>
</evidence>
<evidence type="ECO:0000259" key="15">
    <source>
        <dbReference type="PROSITE" id="PS50994"/>
    </source>
</evidence>
<dbReference type="PANTHER" id="PTHR42648:SF11">
    <property type="entry name" value="TRANSPOSON TY4-P GAG-POL POLYPROTEIN"/>
    <property type="match status" value="1"/>
</dbReference>
<keyword evidence="17" id="KW-1185">Reference proteome</keyword>
<evidence type="ECO:0000256" key="6">
    <source>
        <dbReference type="ARBA" id="ARBA00022801"/>
    </source>
</evidence>
<keyword evidence="12" id="KW-0233">DNA recombination</keyword>
<evidence type="ECO:0000256" key="12">
    <source>
        <dbReference type="ARBA" id="ARBA00023172"/>
    </source>
</evidence>
<evidence type="ECO:0000313" key="17">
    <source>
        <dbReference type="Proteomes" id="UP000765509"/>
    </source>
</evidence>
<name>A0A9Q3PJG0_9BASI</name>
<evidence type="ECO:0000256" key="5">
    <source>
        <dbReference type="ARBA" id="ARBA00022759"/>
    </source>
</evidence>
<proteinExistence type="predicted"/>
<gene>
    <name evidence="16" type="ORF">O181_103674</name>
</gene>
<evidence type="ECO:0000256" key="4">
    <source>
        <dbReference type="ARBA" id="ARBA00022723"/>
    </source>
</evidence>
<dbReference type="EMBL" id="AVOT02075085">
    <property type="protein sequence ID" value="MBW0563959.1"/>
    <property type="molecule type" value="Genomic_DNA"/>
</dbReference>
<keyword evidence="8" id="KW-0694">RNA-binding</keyword>
<evidence type="ECO:0000256" key="1">
    <source>
        <dbReference type="ARBA" id="ARBA00022578"/>
    </source>
</evidence>
<reference evidence="16" key="1">
    <citation type="submission" date="2021-03" db="EMBL/GenBank/DDBJ databases">
        <title>Draft genome sequence of rust myrtle Austropuccinia psidii MF-1, a brazilian biotype.</title>
        <authorList>
            <person name="Quecine M.C."/>
            <person name="Pachon D.M.R."/>
            <person name="Bonatelli M.L."/>
            <person name="Correr F.H."/>
            <person name="Franceschini L.M."/>
            <person name="Leite T.F."/>
            <person name="Margarido G.R.A."/>
            <person name="Almeida C.A."/>
            <person name="Ferrarezi J.A."/>
            <person name="Labate C.A."/>
        </authorList>
    </citation>
    <scope>NUCLEOTIDE SEQUENCE</scope>
    <source>
        <strain evidence="16">MF-1</strain>
    </source>
</reference>
<dbReference type="GO" id="GO:0003723">
    <property type="term" value="F:RNA binding"/>
    <property type="evidence" value="ECO:0007669"/>
    <property type="project" value="UniProtKB-KW"/>
</dbReference>
<comment type="catalytic activity">
    <reaction evidence="13">
        <text>DNA(n) + a 2'-deoxyribonucleoside 5'-triphosphate = DNA(n+1) + diphosphate</text>
        <dbReference type="Rhea" id="RHEA:22508"/>
        <dbReference type="Rhea" id="RHEA-COMP:17339"/>
        <dbReference type="Rhea" id="RHEA-COMP:17340"/>
        <dbReference type="ChEBI" id="CHEBI:33019"/>
        <dbReference type="ChEBI" id="CHEBI:61560"/>
        <dbReference type="ChEBI" id="CHEBI:173112"/>
        <dbReference type="EC" id="2.7.7.49"/>
    </reaction>
</comment>
<evidence type="ECO:0000256" key="2">
    <source>
        <dbReference type="ARBA" id="ARBA00022695"/>
    </source>
</evidence>
<dbReference type="SUPFAM" id="SSF53098">
    <property type="entry name" value="Ribonuclease H-like"/>
    <property type="match status" value="1"/>
</dbReference>
<dbReference type="Gene3D" id="3.30.420.10">
    <property type="entry name" value="Ribonuclease H-like superfamily/Ribonuclease H"/>
    <property type="match status" value="1"/>
</dbReference>
<protein>
    <recommendedName>
        <fullName evidence="15">Integrase catalytic domain-containing protein</fullName>
    </recommendedName>
</protein>
<keyword evidence="5" id="KW-0255">Endonuclease</keyword>
<keyword evidence="9" id="KW-0229">DNA integration</keyword>
<dbReference type="GO" id="GO:0005634">
    <property type="term" value="C:nucleus"/>
    <property type="evidence" value="ECO:0007669"/>
    <property type="project" value="UniProtKB-ARBA"/>
</dbReference>
<keyword evidence="7" id="KW-0460">Magnesium</keyword>
<dbReference type="GO" id="GO:0046872">
    <property type="term" value="F:metal ion binding"/>
    <property type="evidence" value="ECO:0007669"/>
    <property type="project" value="UniProtKB-KW"/>
</dbReference>
<dbReference type="GO" id="GO:0003887">
    <property type="term" value="F:DNA-directed DNA polymerase activity"/>
    <property type="evidence" value="ECO:0007669"/>
    <property type="project" value="UniProtKB-KW"/>
</dbReference>
<dbReference type="AlphaFoldDB" id="A0A9Q3PJG0"/>